<dbReference type="Proteomes" id="UP000320496">
    <property type="component" value="Chromosome"/>
</dbReference>
<dbReference type="InterPro" id="IPR031009">
    <property type="entry name" value="Tcm_partner"/>
</dbReference>
<evidence type="ECO:0000313" key="2">
    <source>
        <dbReference type="Proteomes" id="UP000320496"/>
    </source>
</evidence>
<name>A0A517Z188_9PLAN</name>
<accession>A0A517Z188</accession>
<sequence>MSVADTNPDYWSEYSNLQHVKHAIIRNYLNGWFPKLTLGESGVRRLLYIDTHAGRGKHLSGELGSPLVALTTLLEHSAMERILRRAEVRYIFIERDEANLESLRQELSQCEVPSKVIVDTADGDCFEIITGAIDRLEEQGRRLAPGFIFLDPYGFRIPGQLLRRIMKIPKTELFVNVIWRELDMAIALAKRGSQPGMVRTLDSVFDGDGWRQIDAGTSDERAEQCADVFRAISGAQWGTHIRMMDNNRIRYFLLHLTNHDAGRDLMKECIWNACPDGGFLASKSDNPRQRLLIEPEPDLGPLRQWIRDQLATAPRRWKSDLTSALRRELWLGKHLNGCVRDMRREGMIAADSYEGQFAAKNNPLLHLAEGEV</sequence>
<organism evidence="1 2">
    <name type="scientific">Maioricimonas rarisocia</name>
    <dbReference type="NCBI Taxonomy" id="2528026"/>
    <lineage>
        <taxon>Bacteria</taxon>
        <taxon>Pseudomonadati</taxon>
        <taxon>Planctomycetota</taxon>
        <taxon>Planctomycetia</taxon>
        <taxon>Planctomycetales</taxon>
        <taxon>Planctomycetaceae</taxon>
        <taxon>Maioricimonas</taxon>
    </lineage>
</organism>
<keyword evidence="2" id="KW-1185">Reference proteome</keyword>
<protein>
    <recommendedName>
        <fullName evidence="3">Three-Cys-motif partner protein TcmP</fullName>
    </recommendedName>
</protein>
<gene>
    <name evidence="1" type="ORF">Mal4_05170</name>
</gene>
<dbReference type="AlphaFoldDB" id="A0A517Z188"/>
<dbReference type="OrthoDB" id="275124at2"/>
<evidence type="ECO:0008006" key="3">
    <source>
        <dbReference type="Google" id="ProtNLM"/>
    </source>
</evidence>
<dbReference type="RefSeq" id="WP_145366918.1">
    <property type="nucleotide sequence ID" value="NZ_CP036275.1"/>
</dbReference>
<dbReference type="KEGG" id="mri:Mal4_05170"/>
<reference evidence="1 2" key="1">
    <citation type="submission" date="2019-02" db="EMBL/GenBank/DDBJ databases">
        <title>Deep-cultivation of Planctomycetes and their phenomic and genomic characterization uncovers novel biology.</title>
        <authorList>
            <person name="Wiegand S."/>
            <person name="Jogler M."/>
            <person name="Boedeker C."/>
            <person name="Pinto D."/>
            <person name="Vollmers J."/>
            <person name="Rivas-Marin E."/>
            <person name="Kohn T."/>
            <person name="Peeters S.H."/>
            <person name="Heuer A."/>
            <person name="Rast P."/>
            <person name="Oberbeckmann S."/>
            <person name="Bunk B."/>
            <person name="Jeske O."/>
            <person name="Meyerdierks A."/>
            <person name="Storesund J.E."/>
            <person name="Kallscheuer N."/>
            <person name="Luecker S."/>
            <person name="Lage O.M."/>
            <person name="Pohl T."/>
            <person name="Merkel B.J."/>
            <person name="Hornburger P."/>
            <person name="Mueller R.-W."/>
            <person name="Bruemmer F."/>
            <person name="Labrenz M."/>
            <person name="Spormann A.M."/>
            <person name="Op den Camp H."/>
            <person name="Overmann J."/>
            <person name="Amann R."/>
            <person name="Jetten M.S.M."/>
            <person name="Mascher T."/>
            <person name="Medema M.H."/>
            <person name="Devos D.P."/>
            <person name="Kaster A.-K."/>
            <person name="Ovreas L."/>
            <person name="Rohde M."/>
            <person name="Galperin M.Y."/>
            <person name="Jogler C."/>
        </authorList>
    </citation>
    <scope>NUCLEOTIDE SEQUENCE [LARGE SCALE GENOMIC DNA]</scope>
    <source>
        <strain evidence="1 2">Mal4</strain>
    </source>
</reference>
<dbReference type="EMBL" id="CP036275">
    <property type="protein sequence ID" value="QDU36233.1"/>
    <property type="molecule type" value="Genomic_DNA"/>
</dbReference>
<dbReference type="NCBIfam" id="TIGR04474">
    <property type="entry name" value="tcm_partner"/>
    <property type="match status" value="1"/>
</dbReference>
<evidence type="ECO:0000313" key="1">
    <source>
        <dbReference type="EMBL" id="QDU36233.1"/>
    </source>
</evidence>
<proteinExistence type="predicted"/>